<dbReference type="SMART" id="SM00481">
    <property type="entry name" value="POLIIIAc"/>
    <property type="match status" value="1"/>
</dbReference>
<dbReference type="NCBIfam" id="NF006702">
    <property type="entry name" value="PRK09248.1"/>
    <property type="match status" value="1"/>
</dbReference>
<sequence length="243" mass="27278">MRLTIDTHMHTIASGHAYNTIDEMTRSAADKGFTHIAITEHTPKMPGSCAEMYFHNLQSLRHEKMGVYRLFGAELNIMDFKGSVDLPERVYKELDITIASFHTPCIKSGTREQNTAALISVIKNPWINIVGHPDDGRYPVDMEAVVKAAKENNTLLELNNASLKPAGPRPGTWENDRKMLELCKRYKAHITISSDAHIEEDIGNFQYALQLIEEMDFPESLIAGTDYDKLVGFLNIGKSGNNE</sequence>
<dbReference type="InterPro" id="IPR050243">
    <property type="entry name" value="PHP_phosphatase"/>
</dbReference>
<name>B7ANL5_9FIRM</name>
<dbReference type="Gene3D" id="3.20.20.140">
    <property type="entry name" value="Metal-dependent hydrolases"/>
    <property type="match status" value="1"/>
</dbReference>
<feature type="domain" description="Polymerase/histidinol phosphatase N-terminal" evidence="1">
    <location>
        <begin position="5"/>
        <end position="79"/>
    </location>
</feature>
<dbReference type="SUPFAM" id="SSF89550">
    <property type="entry name" value="PHP domain-like"/>
    <property type="match status" value="1"/>
</dbReference>
<dbReference type="STRING" id="483218.BACPEC_00269"/>
<evidence type="ECO:0000313" key="2">
    <source>
        <dbReference type="EMBL" id="EEC58750.1"/>
    </source>
</evidence>
<dbReference type="GO" id="GO:0042578">
    <property type="term" value="F:phosphoric ester hydrolase activity"/>
    <property type="evidence" value="ECO:0007669"/>
    <property type="project" value="TreeGrafter"/>
</dbReference>
<dbReference type="GO" id="GO:0008270">
    <property type="term" value="F:zinc ion binding"/>
    <property type="evidence" value="ECO:0007669"/>
    <property type="project" value="TreeGrafter"/>
</dbReference>
<comment type="caution">
    <text evidence="2">The sequence shown here is derived from an EMBL/GenBank/DDBJ whole genome shotgun (WGS) entry which is preliminary data.</text>
</comment>
<dbReference type="InterPro" id="IPR016195">
    <property type="entry name" value="Pol/histidinol_Pase-like"/>
</dbReference>
<protein>
    <recommendedName>
        <fullName evidence="1">Polymerase/histidinol phosphatase N-terminal domain-containing protein</fullName>
    </recommendedName>
</protein>
<evidence type="ECO:0000313" key="3">
    <source>
        <dbReference type="Proteomes" id="UP000003136"/>
    </source>
</evidence>
<dbReference type="InterPro" id="IPR003141">
    <property type="entry name" value="Pol/His_phosphatase_N"/>
</dbReference>
<dbReference type="PANTHER" id="PTHR36928:SF1">
    <property type="entry name" value="PHOSPHATASE YCDX-RELATED"/>
    <property type="match status" value="1"/>
</dbReference>
<dbReference type="eggNOG" id="COG1387">
    <property type="taxonomic scope" value="Bacteria"/>
</dbReference>
<organism evidence="2 3">
    <name type="scientific">[Bacteroides] pectinophilus ATCC 43243</name>
    <dbReference type="NCBI Taxonomy" id="483218"/>
    <lineage>
        <taxon>Bacteria</taxon>
        <taxon>Bacillati</taxon>
        <taxon>Bacillota</taxon>
        <taxon>Clostridia</taxon>
        <taxon>Eubacteriales</taxon>
    </lineage>
</organism>
<dbReference type="AlphaFoldDB" id="B7ANL5"/>
<dbReference type="InterPro" id="IPR004013">
    <property type="entry name" value="PHP_dom"/>
</dbReference>
<dbReference type="Proteomes" id="UP000003136">
    <property type="component" value="Unassembled WGS sequence"/>
</dbReference>
<gene>
    <name evidence="2" type="ORF">BACPEC_00269</name>
</gene>
<proteinExistence type="predicted"/>
<reference evidence="2 3" key="1">
    <citation type="submission" date="2008-11" db="EMBL/GenBank/DDBJ databases">
        <title>Draft genome sequence of Bacteroides pectinophilus (ATCC 43243).</title>
        <authorList>
            <person name="Sudarsanam P."/>
            <person name="Ley R."/>
            <person name="Guruge J."/>
            <person name="Turnbaugh P.J."/>
            <person name="Mahowald M."/>
            <person name="Liep D."/>
            <person name="Gordon J."/>
        </authorList>
    </citation>
    <scope>NUCLEOTIDE SEQUENCE [LARGE SCALE GENOMIC DNA]</scope>
    <source>
        <strain evidence="2 3">ATCC 43243</strain>
    </source>
</reference>
<dbReference type="Pfam" id="PF02811">
    <property type="entry name" value="PHP"/>
    <property type="match status" value="1"/>
</dbReference>
<evidence type="ECO:0000259" key="1">
    <source>
        <dbReference type="SMART" id="SM00481"/>
    </source>
</evidence>
<keyword evidence="3" id="KW-1185">Reference proteome</keyword>
<accession>B7ANL5</accession>
<dbReference type="CDD" id="cd07437">
    <property type="entry name" value="PHP_HisPPase_Ycdx_like"/>
    <property type="match status" value="1"/>
</dbReference>
<dbReference type="PANTHER" id="PTHR36928">
    <property type="entry name" value="PHOSPHATASE YCDX-RELATED"/>
    <property type="match status" value="1"/>
</dbReference>
<dbReference type="EMBL" id="ABVQ01000032">
    <property type="protein sequence ID" value="EEC58750.1"/>
    <property type="molecule type" value="Genomic_DNA"/>
</dbReference>
<reference evidence="2 3" key="2">
    <citation type="submission" date="2008-11" db="EMBL/GenBank/DDBJ databases">
        <authorList>
            <person name="Fulton L."/>
            <person name="Clifton S."/>
            <person name="Fulton B."/>
            <person name="Xu J."/>
            <person name="Minx P."/>
            <person name="Pepin K.H."/>
            <person name="Johnson M."/>
            <person name="Bhonagiri V."/>
            <person name="Nash W.E."/>
            <person name="Mardis E.R."/>
            <person name="Wilson R.K."/>
        </authorList>
    </citation>
    <scope>NUCLEOTIDE SEQUENCE [LARGE SCALE GENOMIC DNA]</scope>
    <source>
        <strain evidence="2 3">ATCC 43243</strain>
    </source>
</reference>
<dbReference type="HOGENOM" id="CLU_061999_0_1_9"/>
<dbReference type="GO" id="GO:0005829">
    <property type="term" value="C:cytosol"/>
    <property type="evidence" value="ECO:0007669"/>
    <property type="project" value="TreeGrafter"/>
</dbReference>